<proteinExistence type="predicted"/>
<dbReference type="Proteomes" id="UP001057452">
    <property type="component" value="Chromosome 20"/>
</dbReference>
<comment type="caution">
    <text evidence="1">The sequence shown here is derived from an EMBL/GenBank/DDBJ whole genome shotgun (WGS) entry which is preliminary data.</text>
</comment>
<accession>A0ACB9W3A9</accession>
<feature type="non-terminal residue" evidence="1">
    <location>
        <position position="84"/>
    </location>
</feature>
<keyword evidence="2" id="KW-1185">Reference proteome</keyword>
<protein>
    <submittedName>
        <fullName evidence="1">Uncharacterized protein</fullName>
    </submittedName>
</protein>
<reference evidence="1" key="1">
    <citation type="submission" date="2022-05" db="EMBL/GenBank/DDBJ databases">
        <title>Chromosome-level genome of Chaenocephalus aceratus.</title>
        <authorList>
            <person name="Park H."/>
        </authorList>
    </citation>
    <scope>NUCLEOTIDE SEQUENCE</scope>
    <source>
        <strain evidence="1">KU_202001</strain>
    </source>
</reference>
<sequence length="84" mass="9127">MRRVCERQALHAEYMKREVYLGSEEGEGAPLDARCFNIPSAPPPPSQQCAQLCLAVAGPGCCIPGELLGFFKVLLRRTLHSAGL</sequence>
<gene>
    <name evidence="1" type="ORF">KUCAC02_017667</name>
</gene>
<evidence type="ECO:0000313" key="1">
    <source>
        <dbReference type="EMBL" id="KAI4806874.1"/>
    </source>
</evidence>
<evidence type="ECO:0000313" key="2">
    <source>
        <dbReference type="Proteomes" id="UP001057452"/>
    </source>
</evidence>
<organism evidence="1 2">
    <name type="scientific">Chaenocephalus aceratus</name>
    <name type="common">Blackfin icefish</name>
    <name type="synonym">Chaenichthys aceratus</name>
    <dbReference type="NCBI Taxonomy" id="36190"/>
    <lineage>
        <taxon>Eukaryota</taxon>
        <taxon>Metazoa</taxon>
        <taxon>Chordata</taxon>
        <taxon>Craniata</taxon>
        <taxon>Vertebrata</taxon>
        <taxon>Euteleostomi</taxon>
        <taxon>Actinopterygii</taxon>
        <taxon>Neopterygii</taxon>
        <taxon>Teleostei</taxon>
        <taxon>Neoteleostei</taxon>
        <taxon>Acanthomorphata</taxon>
        <taxon>Eupercaria</taxon>
        <taxon>Perciformes</taxon>
        <taxon>Notothenioidei</taxon>
        <taxon>Channichthyidae</taxon>
        <taxon>Chaenocephalus</taxon>
    </lineage>
</organism>
<dbReference type="EMBL" id="CM043804">
    <property type="protein sequence ID" value="KAI4806874.1"/>
    <property type="molecule type" value="Genomic_DNA"/>
</dbReference>
<name>A0ACB9W3A9_CHAAC</name>